<keyword evidence="6" id="KW-1185">Reference proteome</keyword>
<dbReference type="NCBIfam" id="TIGR00180">
    <property type="entry name" value="parB_part"/>
    <property type="match status" value="1"/>
</dbReference>
<name>A0ABR9XCV5_9SPHI</name>
<keyword evidence="2" id="KW-0159">Chromosome partition</keyword>
<dbReference type="InterPro" id="IPR036086">
    <property type="entry name" value="ParB/Sulfiredoxin_sf"/>
</dbReference>
<evidence type="ECO:0000256" key="2">
    <source>
        <dbReference type="ARBA" id="ARBA00022829"/>
    </source>
</evidence>
<sequence length="305" mass="34084">MSAEKKRGLGKGLSALLDDSTHVNSHASQNRSISTAPEINDAGSINEIKISEIEVNPFQPRTEFDAEALNELADSIKLQGLIQPITVRRMSAHKYQLISGERRLRASKMAGLTQIPAYIRTANDQQMLEMALIENIQRENLNAIETALSFQRMIDECNLKQEELGERVSKNRSTVTNYLRLLKLPPAIQASIRDGGISMGHARALITVESPSDQLYLHQLILKQQLSVRKVEEMVRNMQKHNGNKPATAKTDAPLSYQVQKIQDDLASKFSTKVKLKVNSQGAGSIEIPFLSEDDLGRILEMLDW</sequence>
<evidence type="ECO:0000256" key="1">
    <source>
        <dbReference type="ARBA" id="ARBA00006295"/>
    </source>
</evidence>
<dbReference type="InterPro" id="IPR003115">
    <property type="entry name" value="ParB_N"/>
</dbReference>
<dbReference type="InterPro" id="IPR057240">
    <property type="entry name" value="ParB_dimer_C"/>
</dbReference>
<evidence type="ECO:0000313" key="6">
    <source>
        <dbReference type="Proteomes" id="UP000632774"/>
    </source>
</evidence>
<dbReference type="CDD" id="cd16393">
    <property type="entry name" value="SPO0J_N"/>
    <property type="match status" value="1"/>
</dbReference>
<dbReference type="Pfam" id="PF02195">
    <property type="entry name" value="ParB_N"/>
    <property type="match status" value="1"/>
</dbReference>
<gene>
    <name evidence="5" type="ORF">IRJ18_02590</name>
</gene>
<dbReference type="RefSeq" id="WP_194104639.1">
    <property type="nucleotide sequence ID" value="NZ_JADFFM010000001.1"/>
</dbReference>
<comment type="caution">
    <text evidence="5">The sequence shown here is derived from an EMBL/GenBank/DDBJ whole genome shotgun (WGS) entry which is preliminary data.</text>
</comment>
<evidence type="ECO:0000313" key="5">
    <source>
        <dbReference type="EMBL" id="MBE9665234.1"/>
    </source>
</evidence>
<evidence type="ECO:0000259" key="4">
    <source>
        <dbReference type="SMART" id="SM00470"/>
    </source>
</evidence>
<accession>A0ABR9XCV5</accession>
<proteinExistence type="inferred from homology"/>
<dbReference type="Gene3D" id="3.90.1530.30">
    <property type="match status" value="1"/>
</dbReference>
<feature type="domain" description="ParB-like N-terminal" evidence="4">
    <location>
        <begin position="46"/>
        <end position="136"/>
    </location>
</feature>
<dbReference type="PANTHER" id="PTHR33375:SF1">
    <property type="entry name" value="CHROMOSOME-PARTITIONING PROTEIN PARB-RELATED"/>
    <property type="match status" value="1"/>
</dbReference>
<keyword evidence="3" id="KW-0238">DNA-binding</keyword>
<reference evidence="5 6" key="1">
    <citation type="submission" date="2020-10" db="EMBL/GenBank/DDBJ databases">
        <title>Mucilaginibacter mali sp. nov., isolated from rhizosphere soil of apple orchard.</title>
        <authorList>
            <person name="Lee J.-S."/>
            <person name="Kim H.S."/>
            <person name="Kim J.-S."/>
        </authorList>
    </citation>
    <scope>NUCLEOTIDE SEQUENCE [LARGE SCALE GENOMIC DNA]</scope>
    <source>
        <strain evidence="5 6">KCTC 23157</strain>
    </source>
</reference>
<dbReference type="Pfam" id="PF23552">
    <property type="entry name" value="ParB_C"/>
    <property type="match status" value="1"/>
</dbReference>
<dbReference type="Pfam" id="PF17762">
    <property type="entry name" value="HTH_ParB"/>
    <property type="match status" value="1"/>
</dbReference>
<dbReference type="PANTHER" id="PTHR33375">
    <property type="entry name" value="CHROMOSOME-PARTITIONING PROTEIN PARB-RELATED"/>
    <property type="match status" value="1"/>
</dbReference>
<dbReference type="InterPro" id="IPR004437">
    <property type="entry name" value="ParB/RepB/Spo0J"/>
</dbReference>
<dbReference type="InterPro" id="IPR041468">
    <property type="entry name" value="HTH_ParB/Spo0J"/>
</dbReference>
<dbReference type="SMART" id="SM00470">
    <property type="entry name" value="ParB"/>
    <property type="match status" value="1"/>
</dbReference>
<dbReference type="Proteomes" id="UP000632774">
    <property type="component" value="Unassembled WGS sequence"/>
</dbReference>
<evidence type="ECO:0000256" key="3">
    <source>
        <dbReference type="ARBA" id="ARBA00023125"/>
    </source>
</evidence>
<dbReference type="EMBL" id="JADFFM010000001">
    <property type="protein sequence ID" value="MBE9665234.1"/>
    <property type="molecule type" value="Genomic_DNA"/>
</dbReference>
<dbReference type="Gene3D" id="1.10.10.2830">
    <property type="match status" value="1"/>
</dbReference>
<dbReference type="InterPro" id="IPR050336">
    <property type="entry name" value="Chromosome_partition/occlusion"/>
</dbReference>
<comment type="similarity">
    <text evidence="1">Belongs to the ParB family.</text>
</comment>
<organism evidence="5 6">
    <name type="scientific">Mucilaginibacter boryungensis</name>
    <dbReference type="NCBI Taxonomy" id="768480"/>
    <lineage>
        <taxon>Bacteria</taxon>
        <taxon>Pseudomonadati</taxon>
        <taxon>Bacteroidota</taxon>
        <taxon>Sphingobacteriia</taxon>
        <taxon>Sphingobacteriales</taxon>
        <taxon>Sphingobacteriaceae</taxon>
        <taxon>Mucilaginibacter</taxon>
    </lineage>
</organism>
<dbReference type="SUPFAM" id="SSF110849">
    <property type="entry name" value="ParB/Sulfiredoxin"/>
    <property type="match status" value="1"/>
</dbReference>
<protein>
    <submittedName>
        <fullName evidence="5">ParB/RepB/Spo0J family partition protein</fullName>
    </submittedName>
</protein>
<dbReference type="SUPFAM" id="SSF109709">
    <property type="entry name" value="KorB DNA-binding domain-like"/>
    <property type="match status" value="1"/>
</dbReference>